<proteinExistence type="predicted"/>
<sequence>MVEKKRVDKKVYNYRSALEQPIWIQKLSKKISLSNAIKLSTIGWSLTLYILYLWLMSHVAKVIPIPLIFWGTLGLFPIWSLGIILSDLKIEQQSVGKFFKDYVRFYWKYGRKRKRFYLNDGLLYFKPSYILRKERKKNGIKQRS</sequence>
<evidence type="ECO:0000313" key="2">
    <source>
        <dbReference type="Proteomes" id="UP000284046"/>
    </source>
</evidence>
<dbReference type="AlphaFoldDB" id="A0A412PKX1"/>
<evidence type="ECO:0000313" key="1">
    <source>
        <dbReference type="EMBL" id="RGT59277.1"/>
    </source>
</evidence>
<dbReference type="Proteomes" id="UP000284046">
    <property type="component" value="Unassembled WGS sequence"/>
</dbReference>
<accession>A0A412PKX1</accession>
<comment type="caution">
    <text evidence="1">The sequence shown here is derived from an EMBL/GenBank/DDBJ whole genome shotgun (WGS) entry which is preliminary data.</text>
</comment>
<organism evidence="1 2">
    <name type="scientific">Streptococcus anginosus</name>
    <dbReference type="NCBI Taxonomy" id="1328"/>
    <lineage>
        <taxon>Bacteria</taxon>
        <taxon>Bacillati</taxon>
        <taxon>Bacillota</taxon>
        <taxon>Bacilli</taxon>
        <taxon>Lactobacillales</taxon>
        <taxon>Streptococcaceae</taxon>
        <taxon>Streptococcus</taxon>
        <taxon>Streptococcus anginosus group</taxon>
    </lineage>
</organism>
<dbReference type="Pfam" id="PF12648">
    <property type="entry name" value="TcpE"/>
    <property type="match status" value="1"/>
</dbReference>
<name>A0A412PKX1_STRAP</name>
<gene>
    <name evidence="1" type="ORF">DWX18_09955</name>
</gene>
<dbReference type="RefSeq" id="WP_101750001.1">
    <property type="nucleotide sequence ID" value="NZ_CP118029.1"/>
</dbReference>
<dbReference type="EMBL" id="QRWZ01000019">
    <property type="protein sequence ID" value="RGT59277.1"/>
    <property type="molecule type" value="Genomic_DNA"/>
</dbReference>
<protein>
    <submittedName>
        <fullName evidence="1">Conjugal transfer protein</fullName>
    </submittedName>
</protein>
<reference evidence="1 2" key="1">
    <citation type="submission" date="2018-08" db="EMBL/GenBank/DDBJ databases">
        <title>A genome reference for cultivated species of the human gut microbiota.</title>
        <authorList>
            <person name="Zou Y."/>
            <person name="Xue W."/>
            <person name="Luo G."/>
        </authorList>
    </citation>
    <scope>NUCLEOTIDE SEQUENCE [LARGE SCALE GENOMIC DNA]</scope>
    <source>
        <strain evidence="1 2">AF18-38</strain>
    </source>
</reference>
<dbReference type="InterPro" id="IPR025608">
    <property type="entry name" value="TcpE"/>
</dbReference>